<evidence type="ECO:0000313" key="3">
    <source>
        <dbReference type="WBParaSite" id="L893_g8001.t1"/>
    </source>
</evidence>
<evidence type="ECO:0000256" key="1">
    <source>
        <dbReference type="SAM" id="MobiDB-lite"/>
    </source>
</evidence>
<dbReference type="Proteomes" id="UP000095287">
    <property type="component" value="Unplaced"/>
</dbReference>
<accession>A0A1I8APW4</accession>
<proteinExistence type="predicted"/>
<feature type="compositionally biased region" description="Polar residues" evidence="1">
    <location>
        <begin position="81"/>
        <end position="96"/>
    </location>
</feature>
<dbReference type="AlphaFoldDB" id="A0A1I8APW4"/>
<reference evidence="3" key="1">
    <citation type="submission" date="2016-11" db="UniProtKB">
        <authorList>
            <consortium name="WormBaseParasite"/>
        </authorList>
    </citation>
    <scope>IDENTIFICATION</scope>
</reference>
<evidence type="ECO:0000313" key="2">
    <source>
        <dbReference type="Proteomes" id="UP000095287"/>
    </source>
</evidence>
<protein>
    <submittedName>
        <fullName evidence="3">DUF1376 domain-containing protein</fullName>
    </submittedName>
</protein>
<organism evidence="2 3">
    <name type="scientific">Steinernema glaseri</name>
    <dbReference type="NCBI Taxonomy" id="37863"/>
    <lineage>
        <taxon>Eukaryota</taxon>
        <taxon>Metazoa</taxon>
        <taxon>Ecdysozoa</taxon>
        <taxon>Nematoda</taxon>
        <taxon>Chromadorea</taxon>
        <taxon>Rhabditida</taxon>
        <taxon>Tylenchina</taxon>
        <taxon>Panagrolaimomorpha</taxon>
        <taxon>Strongyloidoidea</taxon>
        <taxon>Steinernematidae</taxon>
        <taxon>Steinernema</taxon>
    </lineage>
</organism>
<dbReference type="WBParaSite" id="L893_g8001.t1">
    <property type="protein sequence ID" value="L893_g8001.t1"/>
    <property type="gene ID" value="L893_g8001"/>
</dbReference>
<name>A0A1I8APW4_9BILA</name>
<feature type="region of interest" description="Disordered" evidence="1">
    <location>
        <begin position="81"/>
        <end position="129"/>
    </location>
</feature>
<keyword evidence="2" id="KW-1185">Reference proteome</keyword>
<sequence>MSAESFTLHKQFNHGNFTIVPNSLIHNGEVSLCALGLWTLLNSYHANMTLSIAFLAKELGYLNIDRTRDAAGRYNNSDWTLISDRSPSSDSHTLTQRAKRFIQAKSPGSVNPRPENPSVDKPPMANPTQ</sequence>